<feature type="region of interest" description="Disordered" evidence="7">
    <location>
        <begin position="660"/>
        <end position="978"/>
    </location>
</feature>
<dbReference type="Proteomes" id="UP000612055">
    <property type="component" value="Unassembled WGS sequence"/>
</dbReference>
<evidence type="ECO:0000259" key="8">
    <source>
        <dbReference type="PROSITE" id="PS51336"/>
    </source>
</evidence>
<dbReference type="FunFam" id="2.30.29.170:FF:000004">
    <property type="entry name" value="EF-hand domain containing 2"/>
    <property type="match status" value="1"/>
</dbReference>
<evidence type="ECO:0000256" key="7">
    <source>
        <dbReference type="SAM" id="MobiDB-lite"/>
    </source>
</evidence>
<feature type="compositionally biased region" description="Pro residues" evidence="7">
    <location>
        <begin position="859"/>
        <end position="872"/>
    </location>
</feature>
<evidence type="ECO:0000256" key="4">
    <source>
        <dbReference type="ARBA" id="ARBA00022737"/>
    </source>
</evidence>
<dbReference type="InterPro" id="IPR006602">
    <property type="entry name" value="DM10_dom"/>
</dbReference>
<feature type="compositionally biased region" description="Low complexity" evidence="7">
    <location>
        <begin position="924"/>
        <end position="937"/>
    </location>
</feature>
<dbReference type="GO" id="GO:0000281">
    <property type="term" value="P:mitotic cytokinesis"/>
    <property type="evidence" value="ECO:0007669"/>
    <property type="project" value="TreeGrafter"/>
</dbReference>
<organism evidence="9 10">
    <name type="scientific">Edaphochlamys debaryana</name>
    <dbReference type="NCBI Taxonomy" id="47281"/>
    <lineage>
        <taxon>Eukaryota</taxon>
        <taxon>Viridiplantae</taxon>
        <taxon>Chlorophyta</taxon>
        <taxon>core chlorophytes</taxon>
        <taxon>Chlorophyceae</taxon>
        <taxon>CS clade</taxon>
        <taxon>Chlamydomonadales</taxon>
        <taxon>Chlamydomonadales incertae sedis</taxon>
        <taxon>Edaphochlamys</taxon>
    </lineage>
</organism>
<feature type="compositionally biased region" description="Basic and acidic residues" evidence="7">
    <location>
        <begin position="906"/>
        <end position="918"/>
    </location>
</feature>
<feature type="compositionally biased region" description="Polar residues" evidence="7">
    <location>
        <begin position="953"/>
        <end position="964"/>
    </location>
</feature>
<evidence type="ECO:0000256" key="1">
    <source>
        <dbReference type="ARBA" id="ARBA00004138"/>
    </source>
</evidence>
<keyword evidence="4" id="KW-0677">Repeat</keyword>
<dbReference type="InterPro" id="IPR040193">
    <property type="entry name" value="EFHC1/EFHC2/EFHB"/>
</dbReference>
<protein>
    <recommendedName>
        <fullName evidence="8">DM10 domain-containing protein</fullName>
    </recommendedName>
</protein>
<sequence>MPWKPKVQTLRYINNYPIVEDVAVPMDPFNRAYKFGGRIQDVGPVPPFATHDLSKEPPPKPQPPQRELFQEPGSTGRPGQGRVPNWVKYDKQVLRFMGFFREEVLHSPLESWRVRKVAVRYYLENDMVEIVEIQEKNSGLPQGTLLKRHCAVKEDGSPLRWPDLRIGSEVVLYKRGYVLLSCDAFTRGFYGEQGQPQPEDEPPPRDGQYDKMRKAMDASRAKPPTYRAPTRGSPKRTLSAPGGGPPLPADADDDPYASPRGPSAMFEICPVKPPPEILARDNAVLRFMCAWDNTAVTFGEVLAFALFYHVADGTIEIREVAHRNSGRDPFPLLLSRCRLPKTVPPVFGRPLSPRSRRALNLEYYDWRDLFVGAKVNVYGRPLLVYDADDGTKDWLKQHVPGITDKQVTAIEVDFDPNGPKRPPLSIPPHTSGFGSEEDSLQNVLHLVPKPPQRHYADYLENWNKVLRFEASMVPLGPGRPLVGPHDAERRFIISYHLLDKTMSIWEPKRDNSGMEHGTFLERTKVRNPATGAPYADTDLRVGAKLEVFGRGFQLLDADTYTLRYMEKECPRFAWADFDKVLGKLAAWLAMYPEGLPDRLRSDLLAADPQGTTYINKFALHKLLAALGSDLNPHEVITLVRALGADRQGLLAEQLLVALGLAPPPPPPPPPKEEAPPPPEPLPNVPFPAPGLRAAAAATHQSYPPPPQQRQQPQAQPQAPALSQPPPQRPAAAWQAQPQEPVQGQGQAQRAAQQPWQPQPQGQGQQHQPGQVQPPQWPAAPWLPQEPQPAAHHQPQAQPQQHQQERHVAWGPHPNTVTPPLSGAAAALAPDASRPASAAPSSRPASSGMGPGYGEYRGPGPVPGHPRVDPPAQPYQHREYGNKFGAYGPPGWQQQQQEQQQAPQVQQHEDDRRSGRDTSSKLVEAWSGASSVAGSASSKQREMAGSVTFRPVSQPGSLWQTTNMSVGGVGHSGSFKTQR</sequence>
<comment type="caution">
    <text evidence="9">The sequence shown here is derived from an EMBL/GenBank/DDBJ whole genome shotgun (WGS) entry which is preliminary data.</text>
</comment>
<dbReference type="PROSITE" id="PS51336">
    <property type="entry name" value="DM10"/>
    <property type="match status" value="3"/>
</dbReference>
<dbReference type="EMBL" id="JAEHOE010000060">
    <property type="protein sequence ID" value="KAG2490607.1"/>
    <property type="molecule type" value="Genomic_DNA"/>
</dbReference>
<feature type="compositionally biased region" description="Basic and acidic residues" evidence="7">
    <location>
        <begin position="202"/>
        <end position="220"/>
    </location>
</feature>
<proteinExistence type="predicted"/>
<feature type="region of interest" description="Disordered" evidence="7">
    <location>
        <begin position="46"/>
        <end position="84"/>
    </location>
</feature>
<feature type="compositionally biased region" description="Low complexity" evidence="7">
    <location>
        <begin position="818"/>
        <end position="847"/>
    </location>
</feature>
<dbReference type="AlphaFoldDB" id="A0A835XSX1"/>
<dbReference type="GO" id="GO:0007052">
    <property type="term" value="P:mitotic spindle organization"/>
    <property type="evidence" value="ECO:0007669"/>
    <property type="project" value="TreeGrafter"/>
</dbReference>
<dbReference type="OrthoDB" id="10255210at2759"/>
<feature type="domain" description="DM10" evidence="8">
    <location>
        <begin position="281"/>
        <end position="399"/>
    </location>
</feature>
<evidence type="ECO:0000256" key="6">
    <source>
        <dbReference type="ARBA" id="ARBA00023273"/>
    </source>
</evidence>
<keyword evidence="3" id="KW-0963">Cytoplasm</keyword>
<feature type="compositionally biased region" description="Low complexity" evidence="7">
    <location>
        <begin position="708"/>
        <end position="721"/>
    </location>
</feature>
<dbReference type="Pfam" id="PF06565">
    <property type="entry name" value="DM10_dom"/>
    <property type="match status" value="3"/>
</dbReference>
<dbReference type="GO" id="GO:0043014">
    <property type="term" value="F:alpha-tubulin binding"/>
    <property type="evidence" value="ECO:0007669"/>
    <property type="project" value="TreeGrafter"/>
</dbReference>
<evidence type="ECO:0000313" key="10">
    <source>
        <dbReference type="Proteomes" id="UP000612055"/>
    </source>
</evidence>
<feature type="compositionally biased region" description="Low complexity" evidence="7">
    <location>
        <begin position="892"/>
        <end position="905"/>
    </location>
</feature>
<evidence type="ECO:0000313" key="9">
    <source>
        <dbReference type="EMBL" id="KAG2490607.1"/>
    </source>
</evidence>
<feature type="compositionally biased region" description="Pro residues" evidence="7">
    <location>
        <begin position="661"/>
        <end position="688"/>
    </location>
</feature>
<evidence type="ECO:0000256" key="5">
    <source>
        <dbReference type="ARBA" id="ARBA00023212"/>
    </source>
</evidence>
<dbReference type="PANTHER" id="PTHR12086:SF9">
    <property type="entry name" value="EF-HAND DOMAIN-CONTAINING PROTEIN 1"/>
    <property type="match status" value="1"/>
</dbReference>
<keyword evidence="6" id="KW-0966">Cell projection</keyword>
<keyword evidence="5" id="KW-0206">Cytoskeleton</keyword>
<name>A0A835XSX1_9CHLO</name>
<evidence type="ECO:0000256" key="2">
    <source>
        <dbReference type="ARBA" id="ARBA00004245"/>
    </source>
</evidence>
<feature type="domain" description="DM10" evidence="8">
    <location>
        <begin position="462"/>
        <end position="569"/>
    </location>
</feature>
<dbReference type="GO" id="GO:0072686">
    <property type="term" value="C:mitotic spindle"/>
    <property type="evidence" value="ECO:0007669"/>
    <property type="project" value="TreeGrafter"/>
</dbReference>
<comment type="subcellular location">
    <subcellularLocation>
        <location evidence="1">Cell projection</location>
        <location evidence="1">Cilium</location>
    </subcellularLocation>
    <subcellularLocation>
        <location evidence="2">Cytoplasm</location>
        <location evidence="2">Cytoskeleton</location>
    </subcellularLocation>
</comment>
<feature type="compositionally biased region" description="Low complexity" evidence="7">
    <location>
        <begin position="729"/>
        <end position="801"/>
    </location>
</feature>
<dbReference type="SMART" id="SM00676">
    <property type="entry name" value="DM10"/>
    <property type="match status" value="3"/>
</dbReference>
<dbReference type="PANTHER" id="PTHR12086">
    <property type="entry name" value="EF-HAND DOMAIN C-TERMINAL CONTAINING PROTEIN"/>
    <property type="match status" value="1"/>
</dbReference>
<gene>
    <name evidence="9" type="ORF">HYH03_010999</name>
</gene>
<accession>A0A835XSX1</accession>
<feature type="region of interest" description="Disordered" evidence="7">
    <location>
        <begin position="190"/>
        <end position="259"/>
    </location>
</feature>
<dbReference type="Gene3D" id="2.30.29.170">
    <property type="match status" value="3"/>
</dbReference>
<keyword evidence="10" id="KW-1185">Reference proteome</keyword>
<reference evidence="9" key="1">
    <citation type="journal article" date="2020" name="bioRxiv">
        <title>Comparative genomics of Chlamydomonas.</title>
        <authorList>
            <person name="Craig R.J."/>
            <person name="Hasan A.R."/>
            <person name="Ness R.W."/>
            <person name="Keightley P.D."/>
        </authorList>
    </citation>
    <scope>NUCLEOTIDE SEQUENCE</scope>
    <source>
        <strain evidence="9">CCAP 11/70</strain>
    </source>
</reference>
<feature type="domain" description="DM10" evidence="8">
    <location>
        <begin position="90"/>
        <end position="194"/>
    </location>
</feature>
<dbReference type="FunFam" id="2.30.29.170:FF:000009">
    <property type="entry name" value="EF-hand domain (C-terminal)-containing 1"/>
    <property type="match status" value="1"/>
</dbReference>
<dbReference type="GO" id="GO:0060285">
    <property type="term" value="P:cilium-dependent cell motility"/>
    <property type="evidence" value="ECO:0007669"/>
    <property type="project" value="TreeGrafter"/>
</dbReference>
<evidence type="ECO:0000256" key="3">
    <source>
        <dbReference type="ARBA" id="ARBA00022490"/>
    </source>
</evidence>
<dbReference type="GO" id="GO:0005930">
    <property type="term" value="C:axoneme"/>
    <property type="evidence" value="ECO:0007669"/>
    <property type="project" value="TreeGrafter"/>
</dbReference>